<dbReference type="RefSeq" id="WP_246952576.1">
    <property type="nucleotide sequence ID" value="NZ_JALKII010000007.1"/>
</dbReference>
<dbReference type="Pfam" id="PF08241">
    <property type="entry name" value="Methyltransf_11"/>
    <property type="match status" value="1"/>
</dbReference>
<dbReference type="InterPro" id="IPR029063">
    <property type="entry name" value="SAM-dependent_MTases_sf"/>
</dbReference>
<dbReference type="Gene3D" id="3.40.50.150">
    <property type="entry name" value="Vaccinia Virus protein VP39"/>
    <property type="match status" value="1"/>
</dbReference>
<keyword evidence="2" id="KW-0808">Transferase</keyword>
<dbReference type="InterPro" id="IPR052356">
    <property type="entry name" value="Thiol_S-MT"/>
</dbReference>
<dbReference type="GO" id="GO:0032259">
    <property type="term" value="P:methylation"/>
    <property type="evidence" value="ECO:0007669"/>
    <property type="project" value="UniProtKB-KW"/>
</dbReference>
<name>A0ABT0E8W5_9GAMM</name>
<evidence type="ECO:0000259" key="1">
    <source>
        <dbReference type="Pfam" id="PF08241"/>
    </source>
</evidence>
<protein>
    <submittedName>
        <fullName evidence="2">Class I SAM-dependent methyltransferase</fullName>
    </submittedName>
</protein>
<dbReference type="InterPro" id="IPR013216">
    <property type="entry name" value="Methyltransf_11"/>
</dbReference>
<accession>A0ABT0E8W5</accession>
<dbReference type="PANTHER" id="PTHR45036:SF1">
    <property type="entry name" value="METHYLTRANSFERASE LIKE 7A"/>
    <property type="match status" value="1"/>
</dbReference>
<dbReference type="Proteomes" id="UP001165524">
    <property type="component" value="Unassembled WGS sequence"/>
</dbReference>
<proteinExistence type="predicted"/>
<keyword evidence="3" id="KW-1185">Reference proteome</keyword>
<dbReference type="CDD" id="cd02440">
    <property type="entry name" value="AdoMet_MTases"/>
    <property type="match status" value="1"/>
</dbReference>
<keyword evidence="2" id="KW-0489">Methyltransferase</keyword>
<gene>
    <name evidence="2" type="ORF">MU846_10750</name>
</gene>
<evidence type="ECO:0000313" key="2">
    <source>
        <dbReference type="EMBL" id="MCK0538188.1"/>
    </source>
</evidence>
<organism evidence="2 3">
    <name type="scientific">Alcanivorax quisquiliarum</name>
    <dbReference type="NCBI Taxonomy" id="2933565"/>
    <lineage>
        <taxon>Bacteria</taxon>
        <taxon>Pseudomonadati</taxon>
        <taxon>Pseudomonadota</taxon>
        <taxon>Gammaproteobacteria</taxon>
        <taxon>Oceanospirillales</taxon>
        <taxon>Alcanivoracaceae</taxon>
        <taxon>Alcanivorax</taxon>
    </lineage>
</organism>
<dbReference type="EMBL" id="JALKII010000007">
    <property type="protein sequence ID" value="MCK0538188.1"/>
    <property type="molecule type" value="Genomic_DNA"/>
</dbReference>
<sequence length="205" mass="22609">MGWYENHVFPPLLDWATRPLQRTRTELLAGARGRVLELGVGTGANFGSYTRAATEIHGIEPTPAMLARAQRKAASLPEPQRFTLVEAGAEALPYPDAHFDTVIACLVFCTIPDAEAAAAEAARVLRPDGQLLVLEHVASHRPLINRLQRGINPIWRKLACGCELTRDTAALLRRHGFNLDNTRHWQHPALPGLMAQVLYGRAMRG</sequence>
<feature type="domain" description="Methyltransferase type 11" evidence="1">
    <location>
        <begin position="36"/>
        <end position="132"/>
    </location>
</feature>
<reference evidence="2" key="1">
    <citation type="submission" date="2022-04" db="EMBL/GenBank/DDBJ databases">
        <title>Alcanivorax sp. CY1518 draft genome sequence.</title>
        <authorList>
            <person name="Zhao G."/>
            <person name="An M."/>
        </authorList>
    </citation>
    <scope>NUCLEOTIDE SEQUENCE</scope>
    <source>
        <strain evidence="2">CY1518</strain>
    </source>
</reference>
<dbReference type="SUPFAM" id="SSF53335">
    <property type="entry name" value="S-adenosyl-L-methionine-dependent methyltransferases"/>
    <property type="match status" value="1"/>
</dbReference>
<dbReference type="GO" id="GO:0008168">
    <property type="term" value="F:methyltransferase activity"/>
    <property type="evidence" value="ECO:0007669"/>
    <property type="project" value="UniProtKB-KW"/>
</dbReference>
<evidence type="ECO:0000313" key="3">
    <source>
        <dbReference type="Proteomes" id="UP001165524"/>
    </source>
</evidence>
<comment type="caution">
    <text evidence="2">The sequence shown here is derived from an EMBL/GenBank/DDBJ whole genome shotgun (WGS) entry which is preliminary data.</text>
</comment>
<dbReference type="PANTHER" id="PTHR45036">
    <property type="entry name" value="METHYLTRANSFERASE LIKE 7B"/>
    <property type="match status" value="1"/>
</dbReference>